<organism evidence="2 4">
    <name type="scientific">Paenibacillus pabuli</name>
    <dbReference type="NCBI Taxonomy" id="1472"/>
    <lineage>
        <taxon>Bacteria</taxon>
        <taxon>Bacillati</taxon>
        <taxon>Bacillota</taxon>
        <taxon>Bacilli</taxon>
        <taxon>Bacillales</taxon>
        <taxon>Paenibacillaceae</taxon>
        <taxon>Paenibacillus</taxon>
    </lineage>
</organism>
<evidence type="ECO:0000256" key="1">
    <source>
        <dbReference type="SAM" id="SignalP"/>
    </source>
</evidence>
<keyword evidence="5" id="KW-1185">Reference proteome</keyword>
<keyword evidence="1" id="KW-0732">Signal</keyword>
<protein>
    <submittedName>
        <fullName evidence="2">Uncharacterized protein</fullName>
    </submittedName>
</protein>
<evidence type="ECO:0000313" key="2">
    <source>
        <dbReference type="EMBL" id="PWW42214.1"/>
    </source>
</evidence>
<accession>A0A855XWX4</accession>
<dbReference type="EMBL" id="QLLI01000007">
    <property type="protein sequence ID" value="RAI94635.1"/>
    <property type="molecule type" value="Genomic_DNA"/>
</dbReference>
<evidence type="ECO:0000313" key="5">
    <source>
        <dbReference type="Proteomes" id="UP000248827"/>
    </source>
</evidence>
<dbReference type="AlphaFoldDB" id="A0A855XWX4"/>
<dbReference type="Proteomes" id="UP000247078">
    <property type="component" value="Unassembled WGS sequence"/>
</dbReference>
<feature type="signal peptide" evidence="1">
    <location>
        <begin position="1"/>
        <end position="26"/>
    </location>
</feature>
<dbReference type="RefSeq" id="WP_109999244.1">
    <property type="nucleotide sequence ID" value="NZ_QGTZ01000004.1"/>
</dbReference>
<comment type="caution">
    <text evidence="2">The sequence shown here is derived from an EMBL/GenBank/DDBJ whole genome shotgun (WGS) entry which is preliminary data.</text>
</comment>
<evidence type="ECO:0000313" key="4">
    <source>
        <dbReference type="Proteomes" id="UP000247078"/>
    </source>
</evidence>
<dbReference type="OrthoDB" id="2541312at2"/>
<reference evidence="2 4" key="1">
    <citation type="submission" date="2018-05" db="EMBL/GenBank/DDBJ databases">
        <title>Freshwater and sediment microbial communities from various areas in North America, analyzing microbe dynamics in response to fracking.</title>
        <authorList>
            <person name="Lamendella R."/>
        </authorList>
    </citation>
    <scope>NUCLEOTIDE SEQUENCE [LARGE SCALE GENOMIC DNA]</scope>
    <source>
        <strain evidence="2 4">DB-3</strain>
        <strain evidence="3 5">NG-13</strain>
    </source>
</reference>
<evidence type="ECO:0000313" key="3">
    <source>
        <dbReference type="EMBL" id="RAI94635.1"/>
    </source>
</evidence>
<proteinExistence type="predicted"/>
<feature type="chain" id="PRO_5032723158" evidence="1">
    <location>
        <begin position="27"/>
        <end position="461"/>
    </location>
</feature>
<dbReference type="EMBL" id="QGTZ01000004">
    <property type="protein sequence ID" value="PWW42214.1"/>
    <property type="molecule type" value="Genomic_DNA"/>
</dbReference>
<sequence length="461" mass="50397">MKSIKLAANFLLTSVLAFSLSVPALAQQSEIENTDVSKGVFLPINTFNDLYGKPTSHTDDIPIVGGDASIQIQSIKLTGSELSLSATVNYNNQTKALDATGELYNSYKQQDSINSVVGDLKDSNGNFDIKLFDVYNDTFKDKMIVDQSLQNKPHLKAYLTDHQENILLFEIPLPDDLEYISVNNIEEIDTNKDFFWFTGVITPYEQKEIPTDEKIKAELGVSSIGLKAVGSFSDWTHSTTYYKSFYIGSDYIQAYSLPYGSWKALDVKNQSTWTNSFKIAEHVTVNGTTNRSVDSPFKYRNVKLSTGVGAKSTIITAYIDGKLSGASNGSSLAMKIAEKAWSTALPVAPSISDIKGWVDAIIDAGTSKTITLGSSNIKLSTSPTVVESANSGSNELFKYTDVNGTNTGHHLDLQTVVQYESSSGTSATANGLLKIKWDVYYASALLDSNQKEVSFQYSVSK</sequence>
<name>A0A855XWX4_9BACL</name>
<dbReference type="Proteomes" id="UP000248827">
    <property type="component" value="Unassembled WGS sequence"/>
</dbReference>
<gene>
    <name evidence="3" type="ORF">DET54_107172</name>
    <name evidence="2" type="ORF">DET56_104271</name>
</gene>